<dbReference type="Proteomes" id="UP000269721">
    <property type="component" value="Unassembled WGS sequence"/>
</dbReference>
<dbReference type="AlphaFoldDB" id="A0A4V1IQD2"/>
<organism evidence="2 3">
    <name type="scientific">Blyttiomyces helicus</name>
    <dbReference type="NCBI Taxonomy" id="388810"/>
    <lineage>
        <taxon>Eukaryota</taxon>
        <taxon>Fungi</taxon>
        <taxon>Fungi incertae sedis</taxon>
        <taxon>Chytridiomycota</taxon>
        <taxon>Chytridiomycota incertae sedis</taxon>
        <taxon>Chytridiomycetes</taxon>
        <taxon>Chytridiomycetes incertae sedis</taxon>
        <taxon>Blyttiomyces</taxon>
    </lineage>
</organism>
<evidence type="ECO:0000313" key="3">
    <source>
        <dbReference type="Proteomes" id="UP000269721"/>
    </source>
</evidence>
<sequence length="364" mass="39647">MSSWTVQDVNQESFDLEEVWEDEKWQSDVKQESFDSGYEEGFENLVHGWPASHPKIEWKQTLELRVGEHLAAEPLRPVKLNGLRVRIDVFIAYCIQVIIPTILVRRDLELDIAALQKLRTPGQAPASTPDSSPERGLFVYIADPIQDVAAQRPFESCLSRFGIKSWDPVSMVLIISVPSSTEARRQAPGYCKHLRAARLFLLSSPVPLPPSDAALLATPAPPPLCLIAYQPPSPLVPRRLPPVHQHSPPQGAALALFGSSSQALPDVDPVDDAAVIVPLLEPYEEPSEPSAGSEGTSADGNDPEGSAGGNEDWLEPNPGDWGDNENADDRRVTDDAEEVLPAGEVGATDADNDRSPLAMERARG</sequence>
<reference evidence="3" key="1">
    <citation type="journal article" date="2018" name="Nat. Microbiol.">
        <title>Leveraging single-cell genomics to expand the fungal tree of life.</title>
        <authorList>
            <person name="Ahrendt S.R."/>
            <person name="Quandt C.A."/>
            <person name="Ciobanu D."/>
            <person name="Clum A."/>
            <person name="Salamov A."/>
            <person name="Andreopoulos B."/>
            <person name="Cheng J.F."/>
            <person name="Woyke T."/>
            <person name="Pelin A."/>
            <person name="Henrissat B."/>
            <person name="Reynolds N.K."/>
            <person name="Benny G.L."/>
            <person name="Smith M.E."/>
            <person name="James T.Y."/>
            <person name="Grigoriev I.V."/>
        </authorList>
    </citation>
    <scope>NUCLEOTIDE SEQUENCE [LARGE SCALE GENOMIC DNA]</scope>
</reference>
<proteinExistence type="predicted"/>
<evidence type="ECO:0000313" key="2">
    <source>
        <dbReference type="EMBL" id="RKO86147.1"/>
    </source>
</evidence>
<name>A0A4V1IQD2_9FUNG</name>
<feature type="compositionally biased region" description="Low complexity" evidence="1">
    <location>
        <begin position="288"/>
        <end position="298"/>
    </location>
</feature>
<keyword evidence="3" id="KW-1185">Reference proteome</keyword>
<dbReference type="EMBL" id="KZ998435">
    <property type="protein sequence ID" value="RKO86147.1"/>
    <property type="molecule type" value="Genomic_DNA"/>
</dbReference>
<gene>
    <name evidence="2" type="ORF">BDK51DRAFT_52993</name>
</gene>
<evidence type="ECO:0000256" key="1">
    <source>
        <dbReference type="SAM" id="MobiDB-lite"/>
    </source>
</evidence>
<accession>A0A4V1IQD2</accession>
<feature type="region of interest" description="Disordered" evidence="1">
    <location>
        <begin position="283"/>
        <end position="364"/>
    </location>
</feature>
<protein>
    <submittedName>
        <fullName evidence="2">Uncharacterized protein</fullName>
    </submittedName>
</protein>